<protein>
    <submittedName>
        <fullName evidence="1">Uncharacterized protein</fullName>
    </submittedName>
</protein>
<dbReference type="EMBL" id="JAHUTI010078972">
    <property type="protein sequence ID" value="MED6257188.1"/>
    <property type="molecule type" value="Genomic_DNA"/>
</dbReference>
<dbReference type="Proteomes" id="UP001345963">
    <property type="component" value="Unassembled WGS sequence"/>
</dbReference>
<sequence length="121" mass="13683">MRIQISWTQRLKKTQHVRAAARSVKLDPSQHVYKGPIWISFRLGLLNLGPFWKESQETFCPPFMSDVPAYLSCVPAPPLCRGCRWQSAPASVCCRDLLAGVSHGLTHHLGLCSFHFEAIFF</sequence>
<comment type="caution">
    <text evidence="1">The sequence shown here is derived from an EMBL/GenBank/DDBJ whole genome shotgun (WGS) entry which is preliminary data.</text>
</comment>
<name>A0ABU7C615_9TELE</name>
<gene>
    <name evidence="1" type="ORF">ATANTOWER_014103</name>
</gene>
<reference evidence="1 2" key="1">
    <citation type="submission" date="2021-07" db="EMBL/GenBank/DDBJ databases">
        <authorList>
            <person name="Palmer J.M."/>
        </authorList>
    </citation>
    <scope>NUCLEOTIDE SEQUENCE [LARGE SCALE GENOMIC DNA]</scope>
    <source>
        <strain evidence="1 2">AT_MEX2019</strain>
        <tissue evidence="1">Muscle</tissue>
    </source>
</reference>
<organism evidence="1 2">
    <name type="scientific">Ataeniobius toweri</name>
    <dbReference type="NCBI Taxonomy" id="208326"/>
    <lineage>
        <taxon>Eukaryota</taxon>
        <taxon>Metazoa</taxon>
        <taxon>Chordata</taxon>
        <taxon>Craniata</taxon>
        <taxon>Vertebrata</taxon>
        <taxon>Euteleostomi</taxon>
        <taxon>Actinopterygii</taxon>
        <taxon>Neopterygii</taxon>
        <taxon>Teleostei</taxon>
        <taxon>Neoteleostei</taxon>
        <taxon>Acanthomorphata</taxon>
        <taxon>Ovalentaria</taxon>
        <taxon>Atherinomorphae</taxon>
        <taxon>Cyprinodontiformes</taxon>
        <taxon>Goodeidae</taxon>
        <taxon>Ataeniobius</taxon>
    </lineage>
</organism>
<evidence type="ECO:0000313" key="2">
    <source>
        <dbReference type="Proteomes" id="UP001345963"/>
    </source>
</evidence>
<evidence type="ECO:0000313" key="1">
    <source>
        <dbReference type="EMBL" id="MED6257188.1"/>
    </source>
</evidence>
<keyword evidence="2" id="KW-1185">Reference proteome</keyword>
<accession>A0ABU7C615</accession>
<proteinExistence type="predicted"/>